<keyword evidence="1 4" id="KW-0732">Signal</keyword>
<comment type="similarity">
    <text evidence="4">Belongs to the LptD family.</text>
</comment>
<feature type="domain" description="LptD C-terminal" evidence="6">
    <location>
        <begin position="299"/>
        <end position="678"/>
    </location>
</feature>
<keyword evidence="2 4" id="KW-0472">Membrane</keyword>
<feature type="signal peptide" evidence="4">
    <location>
        <begin position="1"/>
        <end position="24"/>
    </location>
</feature>
<gene>
    <name evidence="4 7" type="primary">lptD</name>
    <name evidence="7" type="ORF">EES38_10950</name>
</gene>
<dbReference type="InterPro" id="IPR007543">
    <property type="entry name" value="LptD_C"/>
</dbReference>
<name>A0A3N9TFE8_9VIBR</name>
<feature type="domain" description="Organic solvent tolerance-like N-terminal" evidence="5">
    <location>
        <begin position="59"/>
        <end position="191"/>
    </location>
</feature>
<dbReference type="Pfam" id="PF03968">
    <property type="entry name" value="LptD_N"/>
    <property type="match status" value="1"/>
</dbReference>
<evidence type="ECO:0000256" key="1">
    <source>
        <dbReference type="ARBA" id="ARBA00022729"/>
    </source>
</evidence>
<dbReference type="OrthoDB" id="9760225at2"/>
<dbReference type="GO" id="GO:1990351">
    <property type="term" value="C:transporter complex"/>
    <property type="evidence" value="ECO:0007669"/>
    <property type="project" value="TreeGrafter"/>
</dbReference>
<comment type="subunit">
    <text evidence="4">Component of the lipopolysaccharide transport and assembly complex. Interacts with LptE and LptA.</text>
</comment>
<dbReference type="Proteomes" id="UP000281112">
    <property type="component" value="Unassembled WGS sequence"/>
</dbReference>
<comment type="caution">
    <text evidence="7">The sequence shown here is derived from an EMBL/GenBank/DDBJ whole genome shotgun (WGS) entry which is preliminary data.</text>
</comment>
<dbReference type="GO" id="GO:0009279">
    <property type="term" value="C:cell outer membrane"/>
    <property type="evidence" value="ECO:0007669"/>
    <property type="project" value="UniProtKB-SubCell"/>
</dbReference>
<keyword evidence="3 4" id="KW-0998">Cell outer membrane</keyword>
<evidence type="ECO:0000313" key="7">
    <source>
        <dbReference type="EMBL" id="RQW62849.1"/>
    </source>
</evidence>
<dbReference type="RefSeq" id="WP_124937247.1">
    <property type="nucleotide sequence ID" value="NZ_RJVQ01000004.1"/>
</dbReference>
<proteinExistence type="inferred from homology"/>
<reference evidence="7 8" key="1">
    <citation type="submission" date="2018-11" db="EMBL/GenBank/DDBJ databases">
        <title>Vibrio LJC006 sp. nov., isolated from seawater during the bloom of the enteromorpha.</title>
        <authorList>
            <person name="Liang J."/>
        </authorList>
    </citation>
    <scope>NUCLEOTIDE SEQUENCE [LARGE SCALE GENOMIC DNA]</scope>
    <source>
        <strain evidence="7 8">LJC006</strain>
    </source>
</reference>
<keyword evidence="8" id="KW-1185">Reference proteome</keyword>
<sequence precursor="true">MLHFPRSLLAASISAALFAPQLQANTIPDNSKDPISSINEQCRIENKSSENTNTDQPINVEADKLEAVNGDKATYSGNVIVVQGNKHISAKKVTLHQKENVVVAEGDVTFNDGQVKAVSDKATNRLNEDVITLENTKYKFLCEPGRGDAVYVSKTGKAIYKIEDGSITSCPEGDNSWRLKASSIDIDKNEEEATFYNPRMEVMGVPLLYLPMLTVPIGDTRKTGLLYPTFGFGTNDGFETNIPVYWNLAPNYDLQTDIHYMEKRGTQLNSKFRYLTGLGSGTIDYEYLPDDKKYEDKGNRWGLQYIHDGIYDENWLLHLNYAKVSDIDYFTDLSSDIGDKQDGQLVQEAQLSYRTSNWDVSLLTRDFQILTIGSTQPYRLMPQLGFNYYAPPMLDNLDIDVKGNISRFETDDTDMPDATRVHVEPGVTIPLGASWGNWTTEARLLSTYYAQDLKNISDSGYKEEVTRTIPLFRSHMGLVLENDEPYLNGYTQTLEPQIQYLYVPKRNQSDIAHYDTTILQTDYYGLFRSRQYSSIDYVAPANQISYGATTRFYDDEYKERFNLSFGQIFYLDRSISPSNSDDSSSEYSAWAIETDFNFNDYLFYHGGVQYDVNADQMQLANSTLELRENQNFIQANYRYVSKEYLDNTVGDTLDLDSLTDDGISQVGAVGQYAINPKWNVTGHYYYDMTIDQSIEWQAGVTYLSDCWYIGFAYAKELNGWTNGGFSQYPDSDPKYENNFSINFGIVGFGTNMGAGTSTSSSSGSLGYGRPFFLNN</sequence>
<dbReference type="GO" id="GO:0015920">
    <property type="term" value="P:lipopolysaccharide transport"/>
    <property type="evidence" value="ECO:0007669"/>
    <property type="project" value="InterPro"/>
</dbReference>
<evidence type="ECO:0000259" key="5">
    <source>
        <dbReference type="Pfam" id="PF03968"/>
    </source>
</evidence>
<evidence type="ECO:0000313" key="8">
    <source>
        <dbReference type="Proteomes" id="UP000281112"/>
    </source>
</evidence>
<dbReference type="InterPro" id="IPR020889">
    <property type="entry name" value="LipoPS_assembly_LptD"/>
</dbReference>
<dbReference type="PANTHER" id="PTHR30189:SF1">
    <property type="entry name" value="LPS-ASSEMBLY PROTEIN LPTD"/>
    <property type="match status" value="1"/>
</dbReference>
<dbReference type="NCBIfam" id="NF002997">
    <property type="entry name" value="PRK03761.1"/>
    <property type="match status" value="1"/>
</dbReference>
<comment type="caution">
    <text evidence="4">Lacks conserved residue(s) required for the propagation of feature annotation.</text>
</comment>
<feature type="chain" id="PRO_5018340892" description="LPS-assembly protein LptD" evidence="4">
    <location>
        <begin position="25"/>
        <end position="775"/>
    </location>
</feature>
<dbReference type="HAMAP" id="MF_01411">
    <property type="entry name" value="LPS_assembly_LptD"/>
    <property type="match status" value="1"/>
</dbReference>
<organism evidence="7 8">
    <name type="scientific">Vibrio viridaestus</name>
    <dbReference type="NCBI Taxonomy" id="2487322"/>
    <lineage>
        <taxon>Bacteria</taxon>
        <taxon>Pseudomonadati</taxon>
        <taxon>Pseudomonadota</taxon>
        <taxon>Gammaproteobacteria</taxon>
        <taxon>Vibrionales</taxon>
        <taxon>Vibrionaceae</taxon>
        <taxon>Vibrio</taxon>
    </lineage>
</organism>
<dbReference type="Pfam" id="PF04453">
    <property type="entry name" value="LptD"/>
    <property type="match status" value="1"/>
</dbReference>
<evidence type="ECO:0000256" key="3">
    <source>
        <dbReference type="ARBA" id="ARBA00023237"/>
    </source>
</evidence>
<accession>A0A3N9TFE8</accession>
<evidence type="ECO:0000256" key="4">
    <source>
        <dbReference type="HAMAP-Rule" id="MF_01411"/>
    </source>
</evidence>
<dbReference type="PANTHER" id="PTHR30189">
    <property type="entry name" value="LPS-ASSEMBLY PROTEIN"/>
    <property type="match status" value="1"/>
</dbReference>
<dbReference type="InterPro" id="IPR005653">
    <property type="entry name" value="OstA-like_N"/>
</dbReference>
<comment type="function">
    <text evidence="4">Together with LptE, is involved in the assembly of lipopolysaccharide (LPS) at the surface of the outer membrane.</text>
</comment>
<dbReference type="InterPro" id="IPR050218">
    <property type="entry name" value="LptD"/>
</dbReference>
<dbReference type="GO" id="GO:0043165">
    <property type="term" value="P:Gram-negative-bacterium-type cell outer membrane assembly"/>
    <property type="evidence" value="ECO:0007669"/>
    <property type="project" value="UniProtKB-UniRule"/>
</dbReference>
<evidence type="ECO:0000256" key="2">
    <source>
        <dbReference type="ARBA" id="ARBA00023136"/>
    </source>
</evidence>
<dbReference type="Gene3D" id="2.60.450.10">
    <property type="entry name" value="Lipopolysaccharide (LPS) transport protein A like domain"/>
    <property type="match status" value="1"/>
</dbReference>
<comment type="subcellular location">
    <subcellularLocation>
        <location evidence="4">Cell outer membrane</location>
    </subcellularLocation>
</comment>
<evidence type="ECO:0000259" key="6">
    <source>
        <dbReference type="Pfam" id="PF04453"/>
    </source>
</evidence>
<protein>
    <recommendedName>
        <fullName evidence="4">LPS-assembly protein LptD</fullName>
    </recommendedName>
</protein>
<dbReference type="AlphaFoldDB" id="A0A3N9TFE8"/>
<dbReference type="EMBL" id="RJVQ01000004">
    <property type="protein sequence ID" value="RQW62849.1"/>
    <property type="molecule type" value="Genomic_DNA"/>
</dbReference>